<evidence type="ECO:0000256" key="1">
    <source>
        <dbReference type="ARBA" id="ARBA00004459"/>
    </source>
</evidence>
<keyword evidence="10" id="KW-0143">Chaperone</keyword>
<dbReference type="AlphaFoldDB" id="A0A2Z6E4X4"/>
<dbReference type="CDD" id="cd16326">
    <property type="entry name" value="LolB"/>
    <property type="match status" value="1"/>
</dbReference>
<evidence type="ECO:0000256" key="12">
    <source>
        <dbReference type="ARBA" id="ARBA00023288"/>
    </source>
</evidence>
<reference evidence="14" key="1">
    <citation type="submission" date="2018-04" db="EMBL/GenBank/DDBJ databases">
        <authorList>
            <person name="Watanabe M."/>
            <person name="Kojima H."/>
        </authorList>
    </citation>
    <scope>NUCLEOTIDE SEQUENCE [LARGE SCALE GENOMIC DNA]</scope>
    <source>
        <strain evidence="14">Dysh456</strain>
    </source>
</reference>
<dbReference type="InterPro" id="IPR029046">
    <property type="entry name" value="LolA/LolB/LppX"/>
</dbReference>
<keyword evidence="9" id="KW-0564">Palmitate</keyword>
<dbReference type="NCBIfam" id="TIGR00548">
    <property type="entry name" value="lolB"/>
    <property type="match status" value="1"/>
</dbReference>
<evidence type="ECO:0000256" key="5">
    <source>
        <dbReference type="ARBA" id="ARBA00022448"/>
    </source>
</evidence>
<proteinExistence type="inferred from homology"/>
<dbReference type="RefSeq" id="WP_126536886.1">
    <property type="nucleotide sequence ID" value="NZ_AP018560.1"/>
</dbReference>
<gene>
    <name evidence="13" type="ORF">ALSL_0933</name>
</gene>
<evidence type="ECO:0000256" key="2">
    <source>
        <dbReference type="ARBA" id="ARBA00009696"/>
    </source>
</evidence>
<evidence type="ECO:0000256" key="11">
    <source>
        <dbReference type="ARBA" id="ARBA00023237"/>
    </source>
</evidence>
<keyword evidence="12 13" id="KW-0449">Lipoprotein</keyword>
<dbReference type="Pfam" id="PF03550">
    <property type="entry name" value="LolB"/>
    <property type="match status" value="1"/>
</dbReference>
<dbReference type="InterPro" id="IPR004565">
    <property type="entry name" value="OM_lipoprot_LolB"/>
</dbReference>
<evidence type="ECO:0000313" key="14">
    <source>
        <dbReference type="Proteomes" id="UP000270530"/>
    </source>
</evidence>
<dbReference type="KEGG" id="rbd:ALSL_0933"/>
<evidence type="ECO:0000256" key="9">
    <source>
        <dbReference type="ARBA" id="ARBA00023139"/>
    </source>
</evidence>
<keyword evidence="11" id="KW-0998">Cell outer membrane</keyword>
<evidence type="ECO:0000256" key="10">
    <source>
        <dbReference type="ARBA" id="ARBA00023186"/>
    </source>
</evidence>
<evidence type="ECO:0000313" key="13">
    <source>
        <dbReference type="EMBL" id="BBD79598.1"/>
    </source>
</evidence>
<dbReference type="Proteomes" id="UP000270530">
    <property type="component" value="Chromosome"/>
</dbReference>
<keyword evidence="5" id="KW-0813">Transport</keyword>
<keyword evidence="8" id="KW-0472">Membrane</keyword>
<keyword evidence="6" id="KW-0732">Signal</keyword>
<evidence type="ECO:0000256" key="8">
    <source>
        <dbReference type="ARBA" id="ARBA00023136"/>
    </source>
</evidence>
<dbReference type="Gene3D" id="2.50.20.10">
    <property type="entry name" value="Lipoprotein localisation LolA/LolB/LppX"/>
    <property type="match status" value="1"/>
</dbReference>
<dbReference type="GO" id="GO:0009279">
    <property type="term" value="C:cell outer membrane"/>
    <property type="evidence" value="ECO:0007669"/>
    <property type="project" value="UniProtKB-SubCell"/>
</dbReference>
<name>A0A2Z6E4X4_9GAMM</name>
<organism evidence="13 14">
    <name type="scientific">Aerosticca soli</name>
    <dbReference type="NCBI Taxonomy" id="2010829"/>
    <lineage>
        <taxon>Bacteria</taxon>
        <taxon>Pseudomonadati</taxon>
        <taxon>Pseudomonadota</taxon>
        <taxon>Gammaproteobacteria</taxon>
        <taxon>Lysobacterales</taxon>
        <taxon>Rhodanobacteraceae</taxon>
        <taxon>Aerosticca</taxon>
    </lineage>
</organism>
<comment type="similarity">
    <text evidence="2">Belongs to the LolB family.</text>
</comment>
<evidence type="ECO:0000256" key="3">
    <source>
        <dbReference type="ARBA" id="ARBA00011245"/>
    </source>
</evidence>
<sequence length="210" mass="23135">MNKAGWAIVLAVFLAGCVPAVRMRGSPEDLAAQRARERQLAGVERWQVRGRLGVYDARGGGSGDFSWRQDGTHYEFTLHGPSLSGVDLRLRGDEHGALLEGDKRGPLRGRDAEALMQQALGWVVPLDELRAWLFGLRAPGGGPAELEFGADHLPARLRQDGWTVDYRAWDTDRQPPLPRKLFAEKPPYKVRLAIDAFELDAAPTSTTAGR</sequence>
<dbReference type="GO" id="GO:0015031">
    <property type="term" value="P:protein transport"/>
    <property type="evidence" value="ECO:0007669"/>
    <property type="project" value="UniProtKB-KW"/>
</dbReference>
<comment type="subunit">
    <text evidence="3">Monomer.</text>
</comment>
<dbReference type="OrthoDB" id="9797618at2"/>
<keyword evidence="14" id="KW-1185">Reference proteome</keyword>
<evidence type="ECO:0000256" key="4">
    <source>
        <dbReference type="ARBA" id="ARBA00016202"/>
    </source>
</evidence>
<reference evidence="14" key="2">
    <citation type="submission" date="2018-06" db="EMBL/GenBank/DDBJ databases">
        <title>Genome sequence of Rhodanobacteraceae bacterium strain Dysh456.</title>
        <authorList>
            <person name="Fukui M."/>
        </authorList>
    </citation>
    <scope>NUCLEOTIDE SEQUENCE [LARGE SCALE GENOMIC DNA]</scope>
    <source>
        <strain evidence="14">Dysh456</strain>
    </source>
</reference>
<evidence type="ECO:0000256" key="6">
    <source>
        <dbReference type="ARBA" id="ARBA00022729"/>
    </source>
</evidence>
<evidence type="ECO:0000256" key="7">
    <source>
        <dbReference type="ARBA" id="ARBA00022927"/>
    </source>
</evidence>
<dbReference type="SUPFAM" id="SSF89392">
    <property type="entry name" value="Prokaryotic lipoproteins and lipoprotein localization factors"/>
    <property type="match status" value="1"/>
</dbReference>
<comment type="subcellular location">
    <subcellularLocation>
        <location evidence="1">Cell outer membrane</location>
        <topology evidence="1">Lipid-anchor</topology>
    </subcellularLocation>
</comment>
<dbReference type="PROSITE" id="PS51257">
    <property type="entry name" value="PROKAR_LIPOPROTEIN"/>
    <property type="match status" value="1"/>
</dbReference>
<accession>A0A2Z6E4X4</accession>
<keyword evidence="7" id="KW-0653">Protein transport</keyword>
<dbReference type="EMBL" id="AP018560">
    <property type="protein sequence ID" value="BBD79598.1"/>
    <property type="molecule type" value="Genomic_DNA"/>
</dbReference>
<protein>
    <recommendedName>
        <fullName evidence="4">Outer-membrane lipoprotein LolB</fullName>
    </recommendedName>
</protein>